<sequence length="96" mass="11494">MRVDVTYEKKVYQRWNDQRLAGLKEFNVRKGVVAFKRGRKHFDFSVALAVVGNPDCSKADIDNSSRVVMSFEKGCFRDRRSWYVAYWYLRMFINNR</sequence>
<accession>A0A377ICX7</accession>
<evidence type="ECO:0000313" key="1">
    <source>
        <dbReference type="EMBL" id="STO71902.1"/>
    </source>
</evidence>
<dbReference type="AlphaFoldDB" id="A0A377ICX7"/>
<dbReference type="Proteomes" id="UP000254465">
    <property type="component" value="Unassembled WGS sequence"/>
</dbReference>
<dbReference type="EMBL" id="UGHK01000002">
    <property type="protein sequence ID" value="STO71902.1"/>
    <property type="molecule type" value="Genomic_DNA"/>
</dbReference>
<gene>
    <name evidence="1" type="ORF">NCTC11296_01818</name>
    <name evidence="2" type="ORF">NCTC11296_02555</name>
</gene>
<evidence type="ECO:0000313" key="3">
    <source>
        <dbReference type="Proteomes" id="UP000254465"/>
    </source>
</evidence>
<proteinExistence type="predicted"/>
<organism evidence="2 3">
    <name type="scientific">Avibacterium paragallinarum</name>
    <name type="common">Haemophilus gallinarum</name>
    <dbReference type="NCBI Taxonomy" id="728"/>
    <lineage>
        <taxon>Bacteria</taxon>
        <taxon>Pseudomonadati</taxon>
        <taxon>Pseudomonadota</taxon>
        <taxon>Gammaproteobacteria</taxon>
        <taxon>Pasteurellales</taxon>
        <taxon>Pasteurellaceae</taxon>
        <taxon>Avibacterium</taxon>
    </lineage>
</organism>
<protein>
    <submittedName>
        <fullName evidence="2">Uncharacterized protein</fullName>
    </submittedName>
</protein>
<name>A0A377ICX7_AVIPA</name>
<dbReference type="EMBL" id="UGHK01000002">
    <property type="protein sequence ID" value="STO72622.1"/>
    <property type="molecule type" value="Genomic_DNA"/>
</dbReference>
<reference evidence="2 3" key="1">
    <citation type="submission" date="2018-06" db="EMBL/GenBank/DDBJ databases">
        <authorList>
            <consortium name="Pathogen Informatics"/>
            <person name="Doyle S."/>
        </authorList>
    </citation>
    <scope>NUCLEOTIDE SEQUENCE [LARGE SCALE GENOMIC DNA]</scope>
    <source>
        <strain evidence="2 3">NCTC11296</strain>
    </source>
</reference>
<evidence type="ECO:0000313" key="2">
    <source>
        <dbReference type="EMBL" id="STO72622.1"/>
    </source>
</evidence>